<comment type="caution">
    <text evidence="1">The sequence shown here is derived from an EMBL/GenBank/DDBJ whole genome shotgun (WGS) entry which is preliminary data.</text>
</comment>
<reference evidence="1 2" key="1">
    <citation type="submission" date="2020-07" db="EMBL/GenBank/DDBJ databases">
        <title>Draft genome sequence of violacein-producing bacteria and related species.</title>
        <authorList>
            <person name="Wilson H.S."/>
            <person name="De Leon M.E."/>
        </authorList>
    </citation>
    <scope>NUCLEOTIDE SEQUENCE [LARGE SCALE GENOMIC DNA]</scope>
    <source>
        <strain evidence="1 2">HSC-21Su07</strain>
    </source>
</reference>
<sequence>MDAIDILGLMQHHPPSEPVSLSAIPLLLAQAIADIAVKLSVEELDKLVRVGAALYAHEQDVCFSSVAADLLVKKLNEST</sequence>
<name>A0A838Y0Q3_9NEIS</name>
<dbReference type="AlphaFoldDB" id="A0A838Y0Q3"/>
<dbReference type="Proteomes" id="UP000545606">
    <property type="component" value="Unassembled WGS sequence"/>
</dbReference>
<organism evidence="1 2">
    <name type="scientific">Aquitalea aquatica</name>
    <dbReference type="NCBI Taxonomy" id="3044273"/>
    <lineage>
        <taxon>Bacteria</taxon>
        <taxon>Pseudomonadati</taxon>
        <taxon>Pseudomonadota</taxon>
        <taxon>Betaproteobacteria</taxon>
        <taxon>Neisseriales</taxon>
        <taxon>Chromobacteriaceae</taxon>
        <taxon>Aquitalea</taxon>
    </lineage>
</organism>
<dbReference type="EMBL" id="JACERN010000001">
    <property type="protein sequence ID" value="MBA4706832.1"/>
    <property type="molecule type" value="Genomic_DNA"/>
</dbReference>
<protein>
    <submittedName>
        <fullName evidence="1">Uncharacterized protein</fullName>
    </submittedName>
</protein>
<accession>A0A838Y0Q3</accession>
<dbReference type="RefSeq" id="WP_181834205.1">
    <property type="nucleotide sequence ID" value="NZ_JACERN010000001.1"/>
</dbReference>
<keyword evidence="2" id="KW-1185">Reference proteome</keyword>
<proteinExistence type="predicted"/>
<evidence type="ECO:0000313" key="1">
    <source>
        <dbReference type="EMBL" id="MBA4706832.1"/>
    </source>
</evidence>
<gene>
    <name evidence="1" type="ORF">H2Z84_00330</name>
</gene>
<evidence type="ECO:0000313" key="2">
    <source>
        <dbReference type="Proteomes" id="UP000545606"/>
    </source>
</evidence>